<feature type="compositionally biased region" description="Basic and acidic residues" evidence="5">
    <location>
        <begin position="270"/>
        <end position="294"/>
    </location>
</feature>
<keyword evidence="4 6" id="KW-0472">Membrane</keyword>
<comment type="subcellular location">
    <subcellularLocation>
        <location evidence="1">Membrane</location>
        <topology evidence="1">Multi-pass membrane protein</topology>
    </subcellularLocation>
</comment>
<dbReference type="GeneTree" id="ENSGT00940000167105"/>
<gene>
    <name evidence="7" type="primary">si:ch73-139j3.4</name>
</gene>
<keyword evidence="3 6" id="KW-1133">Transmembrane helix</keyword>
<dbReference type="PANTHER" id="PTHR19282">
    <property type="entry name" value="TETRASPANIN"/>
    <property type="match status" value="1"/>
</dbReference>
<evidence type="ECO:0000256" key="1">
    <source>
        <dbReference type="ARBA" id="ARBA00004141"/>
    </source>
</evidence>
<protein>
    <recommendedName>
        <fullName evidence="9">Tetraspanin</fullName>
    </recommendedName>
</protein>
<name>A0A8C4ZLQ3_GADMO</name>
<feature type="transmembrane region" description="Helical" evidence="6">
    <location>
        <begin position="12"/>
        <end position="37"/>
    </location>
</feature>
<dbReference type="PANTHER" id="PTHR19282:SF527">
    <property type="entry name" value="TETRASPANIN"/>
    <property type="match status" value="1"/>
</dbReference>
<dbReference type="GO" id="GO:0016020">
    <property type="term" value="C:membrane"/>
    <property type="evidence" value="ECO:0007669"/>
    <property type="project" value="UniProtKB-SubCell"/>
</dbReference>
<reference evidence="7" key="2">
    <citation type="submission" date="2025-09" db="UniProtKB">
        <authorList>
            <consortium name="Ensembl"/>
        </authorList>
    </citation>
    <scope>IDENTIFICATION</scope>
</reference>
<dbReference type="AlphaFoldDB" id="A0A8C4ZLQ3"/>
<organism evidence="7 8">
    <name type="scientific">Gadus morhua</name>
    <name type="common">Atlantic cod</name>
    <dbReference type="NCBI Taxonomy" id="8049"/>
    <lineage>
        <taxon>Eukaryota</taxon>
        <taxon>Metazoa</taxon>
        <taxon>Chordata</taxon>
        <taxon>Craniata</taxon>
        <taxon>Vertebrata</taxon>
        <taxon>Euteleostomi</taxon>
        <taxon>Actinopterygii</taxon>
        <taxon>Neopterygii</taxon>
        <taxon>Teleostei</taxon>
        <taxon>Neoteleostei</taxon>
        <taxon>Acanthomorphata</taxon>
        <taxon>Zeiogadaria</taxon>
        <taxon>Gadariae</taxon>
        <taxon>Gadiformes</taxon>
        <taxon>Gadoidei</taxon>
        <taxon>Gadidae</taxon>
        <taxon>Gadus</taxon>
    </lineage>
</organism>
<feature type="region of interest" description="Disordered" evidence="5">
    <location>
        <begin position="253"/>
        <end position="322"/>
    </location>
</feature>
<feature type="transmembrane region" description="Helical" evidence="6">
    <location>
        <begin position="218"/>
        <end position="243"/>
    </location>
</feature>
<proteinExistence type="predicted"/>
<dbReference type="Proteomes" id="UP000694546">
    <property type="component" value="Chromosome 6"/>
</dbReference>
<evidence type="ECO:0008006" key="9">
    <source>
        <dbReference type="Google" id="ProtNLM"/>
    </source>
</evidence>
<dbReference type="Pfam" id="PF00335">
    <property type="entry name" value="Tetraspanin"/>
    <property type="match status" value="1"/>
</dbReference>
<evidence type="ECO:0000256" key="5">
    <source>
        <dbReference type="SAM" id="MobiDB-lite"/>
    </source>
</evidence>
<evidence type="ECO:0000313" key="8">
    <source>
        <dbReference type="Proteomes" id="UP000694546"/>
    </source>
</evidence>
<dbReference type="PRINTS" id="PR00259">
    <property type="entry name" value="TMFOUR"/>
</dbReference>
<feature type="transmembrane region" description="Helical" evidence="6">
    <location>
        <begin position="83"/>
        <end position="106"/>
    </location>
</feature>
<feature type="transmembrane region" description="Helical" evidence="6">
    <location>
        <begin position="57"/>
        <end position="76"/>
    </location>
</feature>
<keyword evidence="2 6" id="KW-0812">Transmembrane</keyword>
<evidence type="ECO:0000256" key="4">
    <source>
        <dbReference type="ARBA" id="ARBA00023136"/>
    </source>
</evidence>
<evidence type="ECO:0000256" key="2">
    <source>
        <dbReference type="ARBA" id="ARBA00022692"/>
    </source>
</evidence>
<dbReference type="InterPro" id="IPR008952">
    <property type="entry name" value="Tetraspanin_EC2_sf"/>
</dbReference>
<dbReference type="PROSITE" id="PS51257">
    <property type="entry name" value="PROKAR_LIPOPROTEIN"/>
    <property type="match status" value="1"/>
</dbReference>
<dbReference type="Gene3D" id="1.10.1450.10">
    <property type="entry name" value="Tetraspanin"/>
    <property type="match status" value="1"/>
</dbReference>
<sequence length="322" mass="35603">MKLEQKIHVFQFLLTICNCLYLILGASILGCALWILFDTGNLLRDIHSDELETVAGGLFLVGLLVLAVAALGYAAAHCQARLMLLLYMAFLIVLILGQLFISLVLLTSQKKIEGALDEAVDQMIISYAGGRDLTASDRLLDELQRTEKCCGRTGPDDWKTNLYIQNLTNQDVLPCACFNTSCPSGPGGEPPLFGASVGNDSYQEGCKEKITDWLAENALTIVAMDASIIILQVLQIILAVYLYKAVSQQSRVKGSRVLMEPEPDQTDPGPDLREDQGGFYGEENRAYWDPEPPHTESTGYPNAQNPYAEHERHGQGYNQMYY</sequence>
<dbReference type="SUPFAM" id="SSF48652">
    <property type="entry name" value="Tetraspanin"/>
    <property type="match status" value="1"/>
</dbReference>
<reference evidence="7" key="1">
    <citation type="submission" date="2025-08" db="UniProtKB">
        <authorList>
            <consortium name="Ensembl"/>
        </authorList>
    </citation>
    <scope>IDENTIFICATION</scope>
</reference>
<keyword evidence="8" id="KW-1185">Reference proteome</keyword>
<dbReference type="OrthoDB" id="6361633at2759"/>
<evidence type="ECO:0000256" key="6">
    <source>
        <dbReference type="SAM" id="Phobius"/>
    </source>
</evidence>
<accession>A0A8C4ZLQ3</accession>
<dbReference type="OMA" id="IFACSAW"/>
<evidence type="ECO:0000313" key="7">
    <source>
        <dbReference type="Ensembl" id="ENSGMOP00000016596.2"/>
    </source>
</evidence>
<dbReference type="Ensembl" id="ENSGMOT00000017014.2">
    <property type="protein sequence ID" value="ENSGMOP00000016596.2"/>
    <property type="gene ID" value="ENSGMOG00000015486.2"/>
</dbReference>
<feature type="compositionally biased region" description="Polar residues" evidence="5">
    <location>
        <begin position="295"/>
        <end position="305"/>
    </location>
</feature>
<dbReference type="InterPro" id="IPR018499">
    <property type="entry name" value="Tetraspanin/Peripherin"/>
</dbReference>
<evidence type="ECO:0000256" key="3">
    <source>
        <dbReference type="ARBA" id="ARBA00022989"/>
    </source>
</evidence>